<dbReference type="CDD" id="cd03354">
    <property type="entry name" value="LbH_SAT"/>
    <property type="match status" value="1"/>
</dbReference>
<reference evidence="7 8" key="1">
    <citation type="submission" date="2018-09" db="EMBL/GenBank/DDBJ databases">
        <title>A high-quality reference genome of wild soybean provides a powerful tool to mine soybean genomes.</title>
        <authorList>
            <person name="Xie M."/>
            <person name="Chung C.Y.L."/>
            <person name="Li M.-W."/>
            <person name="Wong F.-L."/>
            <person name="Chan T.-F."/>
            <person name="Lam H.-M."/>
        </authorList>
    </citation>
    <scope>NUCLEOTIDE SEQUENCE [LARGE SCALE GENOMIC DNA]</scope>
    <source>
        <strain evidence="8">cv. W05</strain>
        <tissue evidence="7">Hypocotyl of etiolated seedlings</tissue>
    </source>
</reference>
<evidence type="ECO:0000256" key="2">
    <source>
        <dbReference type="ARBA" id="ARBA00007274"/>
    </source>
</evidence>
<dbReference type="PANTHER" id="PTHR42811">
    <property type="entry name" value="SERINE ACETYLTRANSFERASE"/>
    <property type="match status" value="1"/>
</dbReference>
<dbReference type="EC" id="2.3.1.30" evidence="3"/>
<comment type="caution">
    <text evidence="7">The sequence shown here is derived from an EMBL/GenBank/DDBJ whole genome shotgun (WGS) entry which is preliminary data.</text>
</comment>
<evidence type="ECO:0000256" key="3">
    <source>
        <dbReference type="ARBA" id="ARBA00013266"/>
    </source>
</evidence>
<dbReference type="Proteomes" id="UP000289340">
    <property type="component" value="Chromosome 1"/>
</dbReference>
<keyword evidence="8" id="KW-1185">Reference proteome</keyword>
<evidence type="ECO:0000256" key="4">
    <source>
        <dbReference type="ARBA" id="ARBA00022605"/>
    </source>
</evidence>
<dbReference type="SUPFAM" id="SSF51161">
    <property type="entry name" value="Trimeric LpxA-like enzymes"/>
    <property type="match status" value="1"/>
</dbReference>
<dbReference type="GO" id="GO:0009001">
    <property type="term" value="F:serine O-acetyltransferase activity"/>
    <property type="evidence" value="ECO:0007669"/>
    <property type="project" value="UniProtKB-EC"/>
</dbReference>
<dbReference type="GO" id="GO:0005737">
    <property type="term" value="C:cytoplasm"/>
    <property type="evidence" value="ECO:0007669"/>
    <property type="project" value="UniProtKB-ARBA"/>
</dbReference>
<protein>
    <recommendedName>
        <fullName evidence="3">serine O-acetyltransferase</fullName>
        <ecNumber evidence="3">2.3.1.30</ecNumber>
    </recommendedName>
</protein>
<proteinExistence type="inferred from homology"/>
<dbReference type="InterPro" id="IPR001451">
    <property type="entry name" value="Hexapep"/>
</dbReference>
<dbReference type="AlphaFoldDB" id="A0A445M0T9"/>
<dbReference type="Pfam" id="PF00132">
    <property type="entry name" value="Hexapep"/>
    <property type="match status" value="1"/>
</dbReference>
<evidence type="ECO:0000256" key="6">
    <source>
        <dbReference type="ARBA" id="ARBA00023315"/>
    </source>
</evidence>
<evidence type="ECO:0000256" key="5">
    <source>
        <dbReference type="ARBA" id="ARBA00022679"/>
    </source>
</evidence>
<gene>
    <name evidence="7" type="ORF">D0Y65_000977</name>
</gene>
<dbReference type="InterPro" id="IPR011004">
    <property type="entry name" value="Trimer_LpxA-like_sf"/>
</dbReference>
<evidence type="ECO:0000256" key="1">
    <source>
        <dbReference type="ARBA" id="ARBA00004876"/>
    </source>
</evidence>
<dbReference type="GO" id="GO:0008652">
    <property type="term" value="P:amino acid biosynthetic process"/>
    <property type="evidence" value="ECO:0007669"/>
    <property type="project" value="UniProtKB-KW"/>
</dbReference>
<keyword evidence="4" id="KW-0028">Amino-acid biosynthesis</keyword>
<organism evidence="7 8">
    <name type="scientific">Glycine soja</name>
    <name type="common">Wild soybean</name>
    <dbReference type="NCBI Taxonomy" id="3848"/>
    <lineage>
        <taxon>Eukaryota</taxon>
        <taxon>Viridiplantae</taxon>
        <taxon>Streptophyta</taxon>
        <taxon>Embryophyta</taxon>
        <taxon>Tracheophyta</taxon>
        <taxon>Spermatophyta</taxon>
        <taxon>Magnoliopsida</taxon>
        <taxon>eudicotyledons</taxon>
        <taxon>Gunneridae</taxon>
        <taxon>Pentapetalae</taxon>
        <taxon>rosids</taxon>
        <taxon>fabids</taxon>
        <taxon>Fabales</taxon>
        <taxon>Fabaceae</taxon>
        <taxon>Papilionoideae</taxon>
        <taxon>50 kb inversion clade</taxon>
        <taxon>NPAAA clade</taxon>
        <taxon>indigoferoid/millettioid clade</taxon>
        <taxon>Phaseoleae</taxon>
        <taxon>Glycine</taxon>
        <taxon>Glycine subgen. Soja</taxon>
    </lineage>
</organism>
<name>A0A445M0T9_GLYSO</name>
<keyword evidence="5 7" id="KW-0808">Transferase</keyword>
<accession>A0A445M0T9</accession>
<dbReference type="FunFam" id="2.160.10.10:FF:000002">
    <property type="entry name" value="Serine acetyltransferase"/>
    <property type="match status" value="1"/>
</dbReference>
<comment type="similarity">
    <text evidence="2">Belongs to the transferase hexapeptide repeat family.</text>
</comment>
<keyword evidence="6" id="KW-0012">Acyltransferase</keyword>
<evidence type="ECO:0000313" key="7">
    <source>
        <dbReference type="EMBL" id="RZC29202.1"/>
    </source>
</evidence>
<comment type="pathway">
    <text evidence="1">Amino-acid biosynthesis; L-cysteine biosynthesis; L-cysteine from L-serine: step 1/2.</text>
</comment>
<dbReference type="EMBL" id="QZWG01000001">
    <property type="protein sequence ID" value="RZC29202.1"/>
    <property type="molecule type" value="Genomic_DNA"/>
</dbReference>
<dbReference type="InterPro" id="IPR045304">
    <property type="entry name" value="LbH_SAT"/>
</dbReference>
<evidence type="ECO:0000313" key="8">
    <source>
        <dbReference type="Proteomes" id="UP000289340"/>
    </source>
</evidence>
<sequence length="229" mass="24566">MRVPRKEYARSRHQRLFEENVGKTGKDAIYELLSERFGSCIYARGSKIGEVVAAQLAQASRVASSRSNRLLEESSGGPKWAWVLFAPPFLLRLVVGETALIGNNVSILHNVTLGETGKASGDRHPKIGDGVLIGPGTCILGNIKICDGAKIGVCSVVLKEVPPRTTIVGNPARVVGGKDNPIKLDKMPSFTMDHTSCPIFGLLLLITTTTKGENSTSPFANSIGAKNWK</sequence>
<dbReference type="Gene3D" id="2.160.10.10">
    <property type="entry name" value="Hexapeptide repeat proteins"/>
    <property type="match status" value="1"/>
</dbReference>